<feature type="transmembrane region" description="Helical" evidence="7">
    <location>
        <begin position="102"/>
        <end position="123"/>
    </location>
</feature>
<evidence type="ECO:0000313" key="9">
    <source>
        <dbReference type="EMBL" id="TVP39359.1"/>
    </source>
</evidence>
<dbReference type="Proteomes" id="UP000315289">
    <property type="component" value="Unassembled WGS sequence"/>
</dbReference>
<evidence type="ECO:0000256" key="2">
    <source>
        <dbReference type="ARBA" id="ARBA00022448"/>
    </source>
</evidence>
<evidence type="ECO:0000256" key="6">
    <source>
        <dbReference type="ARBA" id="ARBA00023136"/>
    </source>
</evidence>
<accession>A0A557SRY5</accession>
<evidence type="ECO:0000256" key="7">
    <source>
        <dbReference type="SAM" id="Phobius"/>
    </source>
</evidence>
<keyword evidence="6 7" id="KW-0472">Membrane</keyword>
<comment type="subcellular location">
    <subcellularLocation>
        <location evidence="1">Endomembrane system</location>
        <topology evidence="1">Multi-pass membrane protein</topology>
    </subcellularLocation>
</comment>
<feature type="transmembrane region" description="Helical" evidence="7">
    <location>
        <begin position="14"/>
        <end position="32"/>
    </location>
</feature>
<name>A0A557SRY5_9ARCH</name>
<evidence type="ECO:0000256" key="5">
    <source>
        <dbReference type="ARBA" id="ARBA00023065"/>
    </source>
</evidence>
<keyword evidence="10" id="KW-1185">Reference proteome</keyword>
<comment type="caution">
    <text evidence="9">The sequence shown here is derived from an EMBL/GenBank/DDBJ whole genome shotgun (WGS) entry which is preliminary data.</text>
</comment>
<feature type="transmembrane region" description="Helical" evidence="7">
    <location>
        <begin position="275"/>
        <end position="292"/>
    </location>
</feature>
<dbReference type="PANTHER" id="PTHR31503:SF22">
    <property type="entry name" value="VACUOLAR CALCIUM ION TRANSPORTER"/>
    <property type="match status" value="1"/>
</dbReference>
<dbReference type="Pfam" id="PF01699">
    <property type="entry name" value="Na_Ca_ex"/>
    <property type="match status" value="2"/>
</dbReference>
<dbReference type="InterPro" id="IPR004837">
    <property type="entry name" value="NaCa_Exmemb"/>
</dbReference>
<feature type="transmembrane region" description="Helical" evidence="7">
    <location>
        <begin position="176"/>
        <end position="201"/>
    </location>
</feature>
<gene>
    <name evidence="9" type="primary">cax</name>
    <name evidence="9" type="ORF">NARC_160073</name>
</gene>
<proteinExistence type="predicted"/>
<feature type="domain" description="Sodium/calcium exchanger membrane region" evidence="8">
    <location>
        <begin position="37"/>
        <end position="201"/>
    </location>
</feature>
<dbReference type="PANTHER" id="PTHR31503">
    <property type="entry name" value="VACUOLAR CALCIUM ION TRANSPORTER"/>
    <property type="match status" value="1"/>
</dbReference>
<dbReference type="InterPro" id="IPR004713">
    <property type="entry name" value="CaH_exchang"/>
</dbReference>
<feature type="domain" description="Sodium/calcium exchanger membrane region" evidence="8">
    <location>
        <begin position="244"/>
        <end position="305"/>
    </location>
</feature>
<feature type="transmembrane region" description="Helical" evidence="7">
    <location>
        <begin position="244"/>
        <end position="263"/>
    </location>
</feature>
<keyword evidence="4 7" id="KW-1133">Transmembrane helix</keyword>
<evidence type="ECO:0000256" key="4">
    <source>
        <dbReference type="ARBA" id="ARBA00022989"/>
    </source>
</evidence>
<dbReference type="OrthoDB" id="11658at2157"/>
<keyword evidence="3 7" id="KW-0812">Transmembrane</keyword>
<sequence>MSSRLNNLFNISNVFYILLVFVPIVIILDVFFSIDNIVLFVLSVLALIPLAKLVGDTTEHLAEHYGNTGGSLINVTFSNTPEIILSIVAFQAGLFDLVRANLVGSILGQLLLVFGLSLIVGGLKFREQIFNRKNIVFHITLLLIAITILSIPTILILGNLTVTEASTENQMDSTNFMVMILSNSFAILLLSVYVLSLFFTFRTHKDLFLASTNETDLMSKPNSNDAIPTTEKTDNPHIWSKKKAIGILAISMIGFAIISEILVSTVEETITNLNLGVLFVGAIVIGIVGNVPEKITSMMMAKKENWIWL</sequence>
<dbReference type="InterPro" id="IPR044880">
    <property type="entry name" value="NCX_ion-bd_dom_sf"/>
</dbReference>
<protein>
    <submittedName>
        <fullName evidence="9">Putative calcium/cation antiporter family protein</fullName>
    </submittedName>
</protein>
<dbReference type="GO" id="GO:0016020">
    <property type="term" value="C:membrane"/>
    <property type="evidence" value="ECO:0007669"/>
    <property type="project" value="InterPro"/>
</dbReference>
<evidence type="ECO:0000313" key="10">
    <source>
        <dbReference type="Proteomes" id="UP000315289"/>
    </source>
</evidence>
<organism evidence="9 10">
    <name type="scientific">Candidatus Nitrosocosmicus arcticus</name>
    <dbReference type="NCBI Taxonomy" id="2035267"/>
    <lineage>
        <taxon>Archaea</taxon>
        <taxon>Nitrososphaerota</taxon>
        <taxon>Nitrososphaeria</taxon>
        <taxon>Nitrososphaerales</taxon>
        <taxon>Nitrososphaeraceae</taxon>
        <taxon>Candidatus Nitrosocosmicus</taxon>
    </lineage>
</organism>
<feature type="transmembrane region" description="Helical" evidence="7">
    <location>
        <begin position="37"/>
        <end position="55"/>
    </location>
</feature>
<dbReference type="GO" id="GO:0015369">
    <property type="term" value="F:calcium:proton antiporter activity"/>
    <property type="evidence" value="ECO:0007669"/>
    <property type="project" value="UniProtKB-ARBA"/>
</dbReference>
<dbReference type="Gene3D" id="1.20.1420.30">
    <property type="entry name" value="NCX, central ion-binding region"/>
    <property type="match status" value="1"/>
</dbReference>
<dbReference type="EMBL" id="VOAH01000016">
    <property type="protein sequence ID" value="TVP39359.1"/>
    <property type="molecule type" value="Genomic_DNA"/>
</dbReference>
<evidence type="ECO:0000259" key="8">
    <source>
        <dbReference type="Pfam" id="PF01699"/>
    </source>
</evidence>
<evidence type="ECO:0000256" key="3">
    <source>
        <dbReference type="ARBA" id="ARBA00022692"/>
    </source>
</evidence>
<reference evidence="9 10" key="1">
    <citation type="journal article" date="2019" name="Front. Microbiol.">
        <title>Ammonia Oxidation by the Arctic Terrestrial Thaumarchaeote Candidatus Nitrosocosmicus arcticus Is Stimulated by Increasing Temperatures.</title>
        <authorList>
            <person name="Alves R.J.E."/>
            <person name="Kerou M."/>
            <person name="Zappe A."/>
            <person name="Bittner R."/>
            <person name="Abby S.S."/>
            <person name="Schmidt H.A."/>
            <person name="Pfeifer K."/>
            <person name="Schleper C."/>
        </authorList>
    </citation>
    <scope>NUCLEOTIDE SEQUENCE [LARGE SCALE GENOMIC DNA]</scope>
    <source>
        <strain evidence="9 10">Kfb</strain>
    </source>
</reference>
<dbReference type="GO" id="GO:0006874">
    <property type="term" value="P:intracellular calcium ion homeostasis"/>
    <property type="evidence" value="ECO:0007669"/>
    <property type="project" value="TreeGrafter"/>
</dbReference>
<keyword evidence="5" id="KW-0406">Ion transport</keyword>
<evidence type="ECO:0000256" key="1">
    <source>
        <dbReference type="ARBA" id="ARBA00004127"/>
    </source>
</evidence>
<dbReference type="GO" id="GO:0012505">
    <property type="term" value="C:endomembrane system"/>
    <property type="evidence" value="ECO:0007669"/>
    <property type="project" value="UniProtKB-SubCell"/>
</dbReference>
<keyword evidence="2" id="KW-0813">Transport</keyword>
<feature type="transmembrane region" description="Helical" evidence="7">
    <location>
        <begin position="135"/>
        <end position="156"/>
    </location>
</feature>
<dbReference type="AlphaFoldDB" id="A0A557SRY5"/>